<organism evidence="1">
    <name type="scientific">Siphoviridae sp. ctsDY37</name>
    <dbReference type="NCBI Taxonomy" id="2826483"/>
    <lineage>
        <taxon>Viruses</taxon>
        <taxon>Duplodnaviria</taxon>
        <taxon>Heunggongvirae</taxon>
        <taxon>Uroviricota</taxon>
        <taxon>Caudoviricetes</taxon>
    </lineage>
</organism>
<name>A0A8S5M9Y9_9CAUD</name>
<sequence length="125" mass="13986">MLSPNQVVAVRKAIEMTYDCTCNVIQTTKIKKENKSTGFVESKVAENKKCKLSFETVTKDSQDDVKANVIQITKLFIAPEITILPGSKIEVTDVMGKVTIYKSSGQPAIYQTHQEIVLELDERYA</sequence>
<dbReference type="EMBL" id="BK014859">
    <property type="protein sequence ID" value="DAD79109.1"/>
    <property type="molecule type" value="Genomic_DNA"/>
</dbReference>
<evidence type="ECO:0000313" key="1">
    <source>
        <dbReference type="EMBL" id="DAD79109.1"/>
    </source>
</evidence>
<reference evidence="1" key="1">
    <citation type="journal article" date="2021" name="Proc. Natl. Acad. Sci. U.S.A.">
        <title>A Catalog of Tens of Thousands of Viruses from Human Metagenomes Reveals Hidden Associations with Chronic Diseases.</title>
        <authorList>
            <person name="Tisza M.J."/>
            <person name="Buck C.B."/>
        </authorList>
    </citation>
    <scope>NUCLEOTIDE SEQUENCE</scope>
    <source>
        <strain evidence="1">CtsDY37</strain>
    </source>
</reference>
<accession>A0A8S5M9Y9</accession>
<protein>
    <submittedName>
        <fullName evidence="1">Head closure knob</fullName>
    </submittedName>
</protein>
<proteinExistence type="predicted"/>